<dbReference type="Pfam" id="PF13458">
    <property type="entry name" value="Peripla_BP_6"/>
    <property type="match status" value="1"/>
</dbReference>
<dbReference type="InterPro" id="IPR028082">
    <property type="entry name" value="Peripla_BP_I"/>
</dbReference>
<keyword evidence="1" id="KW-0732">Signal</keyword>
<dbReference type="AlphaFoldDB" id="A0A382FBN9"/>
<dbReference type="SUPFAM" id="SSF53822">
    <property type="entry name" value="Periplasmic binding protein-like I"/>
    <property type="match status" value="1"/>
</dbReference>
<dbReference type="Gene3D" id="3.40.50.2300">
    <property type="match status" value="1"/>
</dbReference>
<feature type="domain" description="Leucine-binding protein" evidence="2">
    <location>
        <begin position="13"/>
        <end position="223"/>
    </location>
</feature>
<evidence type="ECO:0000313" key="3">
    <source>
        <dbReference type="EMBL" id="SVB60486.1"/>
    </source>
</evidence>
<sequence length="282" mass="29466">FESYTNYCYESMNGVDWLASNVVEGDVKLAVISYPGEYGQDGATGAKMAAEALGIEVVYDGEGAAIPGADQTPVIAGLIESGANLVWATVGPGVFAEIFGGAAAQGFMPTWSGNSPTYNYMLLATPLAPALDAVYYQSSYVLAWNTGDAPGMENMVAELQARIPDKPLSDVYAVGWTEAMATHQILETAAKNKDMTRAGVIAAANETVVDYQGLAPNQGYGGEVNDFIVRESYIFDIQADLFDAAATVAGGGSTGSVLLADGPIMSDLARDHVYESACFSAG</sequence>
<gene>
    <name evidence="3" type="ORF">METZ01_LOCUS213340</name>
</gene>
<accession>A0A382FBN9</accession>
<dbReference type="InterPro" id="IPR028081">
    <property type="entry name" value="Leu-bd"/>
</dbReference>
<organism evidence="3">
    <name type="scientific">marine metagenome</name>
    <dbReference type="NCBI Taxonomy" id="408172"/>
    <lineage>
        <taxon>unclassified sequences</taxon>
        <taxon>metagenomes</taxon>
        <taxon>ecological metagenomes</taxon>
    </lineage>
</organism>
<proteinExistence type="predicted"/>
<feature type="non-terminal residue" evidence="3">
    <location>
        <position position="1"/>
    </location>
</feature>
<evidence type="ECO:0000259" key="2">
    <source>
        <dbReference type="Pfam" id="PF13458"/>
    </source>
</evidence>
<name>A0A382FBN9_9ZZZZ</name>
<dbReference type="EMBL" id="UINC01049117">
    <property type="protein sequence ID" value="SVB60486.1"/>
    <property type="molecule type" value="Genomic_DNA"/>
</dbReference>
<reference evidence="3" key="1">
    <citation type="submission" date="2018-05" db="EMBL/GenBank/DDBJ databases">
        <authorList>
            <person name="Lanie J.A."/>
            <person name="Ng W.-L."/>
            <person name="Kazmierczak K.M."/>
            <person name="Andrzejewski T.M."/>
            <person name="Davidsen T.M."/>
            <person name="Wayne K.J."/>
            <person name="Tettelin H."/>
            <person name="Glass J.I."/>
            <person name="Rusch D."/>
            <person name="Podicherti R."/>
            <person name="Tsui H.-C.T."/>
            <person name="Winkler M.E."/>
        </authorList>
    </citation>
    <scope>NUCLEOTIDE SEQUENCE</scope>
</reference>
<protein>
    <recommendedName>
        <fullName evidence="2">Leucine-binding protein domain-containing protein</fullName>
    </recommendedName>
</protein>
<evidence type="ECO:0000256" key="1">
    <source>
        <dbReference type="ARBA" id="ARBA00022729"/>
    </source>
</evidence>